<sequence>MRARAHCPRSGGPAVLRAPTAGPGPDSGAVAEARARRPSSGRPRCTAMPTTAAADRVGLVFSLFDADGNGAIEPADFDLMGSRVVAALPQADEEARDRLLDALQRYWRTLVTELDADGDGRISPEEFTAVVLDPERFDATIDEFARALSELGDPDGDGLVTRPDFLALMTAIGFDHRNTTALFDAFGPVDGDRVPVAVWAEGIRDYYRPEKAGIPGDRLVPGTAR</sequence>
<evidence type="ECO:0000256" key="1">
    <source>
        <dbReference type="SAM" id="MobiDB-lite"/>
    </source>
</evidence>
<reference evidence="3 4" key="1">
    <citation type="submission" date="2018-08" db="EMBL/GenBank/DDBJ databases">
        <title>Diversity &amp; Physiological Properties of Lignin-Decomposing Actinobacteria from Soil.</title>
        <authorList>
            <person name="Roh S.G."/>
            <person name="Kim S.B."/>
        </authorList>
    </citation>
    <scope>NUCLEOTIDE SEQUENCE [LARGE SCALE GENOMIC DNA]</scope>
    <source>
        <strain evidence="3 4">MMS17-GH009</strain>
    </source>
</reference>
<comment type="caution">
    <text evidence="3">The sequence shown here is derived from an EMBL/GenBank/DDBJ whole genome shotgun (WGS) entry which is preliminary data.</text>
</comment>
<dbReference type="PROSITE" id="PS50222">
    <property type="entry name" value="EF_HAND_2"/>
    <property type="match status" value="3"/>
</dbReference>
<feature type="domain" description="EF-hand" evidence="2">
    <location>
        <begin position="153"/>
        <end position="175"/>
    </location>
</feature>
<feature type="region of interest" description="Disordered" evidence="1">
    <location>
        <begin position="1"/>
        <end position="47"/>
    </location>
</feature>
<dbReference type="EMBL" id="QVIG01000001">
    <property type="protein sequence ID" value="RGD56476.1"/>
    <property type="molecule type" value="Genomic_DNA"/>
</dbReference>
<dbReference type="Gene3D" id="1.10.238.10">
    <property type="entry name" value="EF-hand"/>
    <property type="match status" value="1"/>
</dbReference>
<dbReference type="SUPFAM" id="SSF47473">
    <property type="entry name" value="EF-hand"/>
    <property type="match status" value="1"/>
</dbReference>
<evidence type="ECO:0000313" key="4">
    <source>
        <dbReference type="Proteomes" id="UP000263377"/>
    </source>
</evidence>
<gene>
    <name evidence="3" type="ORF">DR950_00535</name>
</gene>
<dbReference type="InterPro" id="IPR011992">
    <property type="entry name" value="EF-hand-dom_pair"/>
</dbReference>
<dbReference type="Pfam" id="PF13202">
    <property type="entry name" value="EF-hand_5"/>
    <property type="match status" value="1"/>
</dbReference>
<accession>A0A372ZKW9</accession>
<proteinExistence type="predicted"/>
<dbReference type="CDD" id="cd00051">
    <property type="entry name" value="EFh"/>
    <property type="match status" value="2"/>
</dbReference>
<keyword evidence="4" id="KW-1185">Reference proteome</keyword>
<protein>
    <submittedName>
        <fullName evidence="3">Calcium-binding protein</fullName>
    </submittedName>
</protein>
<dbReference type="Pfam" id="PF13499">
    <property type="entry name" value="EF-hand_7"/>
    <property type="match status" value="1"/>
</dbReference>
<feature type="domain" description="EF-hand" evidence="2">
    <location>
        <begin position="102"/>
        <end position="137"/>
    </location>
</feature>
<dbReference type="SMART" id="SM00054">
    <property type="entry name" value="EFh"/>
    <property type="match status" value="3"/>
</dbReference>
<name>A0A372ZKW9_9ACTN</name>
<organism evidence="3 4">
    <name type="scientific">Kitasatospora xanthocidica</name>
    <dbReference type="NCBI Taxonomy" id="83382"/>
    <lineage>
        <taxon>Bacteria</taxon>
        <taxon>Bacillati</taxon>
        <taxon>Actinomycetota</taxon>
        <taxon>Actinomycetes</taxon>
        <taxon>Kitasatosporales</taxon>
        <taxon>Streptomycetaceae</taxon>
        <taxon>Kitasatospora</taxon>
    </lineage>
</organism>
<dbReference type="GO" id="GO:0005509">
    <property type="term" value="F:calcium ion binding"/>
    <property type="evidence" value="ECO:0007669"/>
    <property type="project" value="InterPro"/>
</dbReference>
<evidence type="ECO:0000259" key="2">
    <source>
        <dbReference type="PROSITE" id="PS50222"/>
    </source>
</evidence>
<dbReference type="PROSITE" id="PS00018">
    <property type="entry name" value="EF_HAND_1"/>
    <property type="match status" value="3"/>
</dbReference>
<dbReference type="AlphaFoldDB" id="A0A372ZKW9"/>
<dbReference type="InterPro" id="IPR002048">
    <property type="entry name" value="EF_hand_dom"/>
</dbReference>
<feature type="domain" description="EF-hand" evidence="2">
    <location>
        <begin position="52"/>
        <end position="87"/>
    </location>
</feature>
<dbReference type="InterPro" id="IPR018247">
    <property type="entry name" value="EF_Hand_1_Ca_BS"/>
</dbReference>
<dbReference type="Proteomes" id="UP000263377">
    <property type="component" value="Unassembled WGS sequence"/>
</dbReference>
<evidence type="ECO:0000313" key="3">
    <source>
        <dbReference type="EMBL" id="RGD56476.1"/>
    </source>
</evidence>